<dbReference type="SMART" id="SM00645">
    <property type="entry name" value="Pept_C1"/>
    <property type="match status" value="1"/>
</dbReference>
<comment type="caution">
    <text evidence="5">The sequence shown here is derived from an EMBL/GenBank/DDBJ whole genome shotgun (WGS) entry which is preliminary data.</text>
</comment>
<dbReference type="Pfam" id="PF00112">
    <property type="entry name" value="Peptidase_C1"/>
    <property type="match status" value="1"/>
</dbReference>
<dbReference type="PANTHER" id="PTHR12411">
    <property type="entry name" value="CYSTEINE PROTEASE FAMILY C1-RELATED"/>
    <property type="match status" value="1"/>
</dbReference>
<dbReference type="Gene3D" id="3.90.70.10">
    <property type="entry name" value="Cysteine proteinases"/>
    <property type="match status" value="1"/>
</dbReference>
<reference evidence="5" key="1">
    <citation type="submission" date="2021-09" db="EMBL/GenBank/DDBJ databases">
        <authorList>
            <person name="Martin H S."/>
        </authorList>
    </citation>
    <scope>NUCLEOTIDE SEQUENCE</scope>
</reference>
<name>A0A8J2R2Q2_9NEOP</name>
<dbReference type="InterPro" id="IPR025661">
    <property type="entry name" value="Pept_asp_AS"/>
</dbReference>
<dbReference type="PRINTS" id="PR00705">
    <property type="entry name" value="PAPAIN"/>
</dbReference>
<feature type="signal peptide" evidence="3">
    <location>
        <begin position="1"/>
        <end position="17"/>
    </location>
</feature>
<dbReference type="InterPro" id="IPR039417">
    <property type="entry name" value="Peptidase_C1A_papain-like"/>
</dbReference>
<evidence type="ECO:0000256" key="1">
    <source>
        <dbReference type="ARBA" id="ARBA00008455"/>
    </source>
</evidence>
<dbReference type="AlphaFoldDB" id="A0A8J2R2Q2"/>
<keyword evidence="2" id="KW-1015">Disulfide bond</keyword>
<dbReference type="OrthoDB" id="190265at2759"/>
<evidence type="ECO:0000259" key="4">
    <source>
        <dbReference type="SMART" id="SM00645"/>
    </source>
</evidence>
<gene>
    <name evidence="5" type="ORF">DCHRY22_LOCUS13187</name>
</gene>
<sequence>MLLSIFTYFLGINLVFGLSHRFDNFGDGAFPAYFDWRDYGVVSPVKDQGGCKACWAFSAVACIESHLRIYLSKEEVLSEQFLIDCAPDHVGCNSTSVLKAFGTIVNDLGGVLRDSDYNPYDAKEEKCSWDPLKRPIPVVGYKRVLPDERLMALYVANVGPLSAAINSASMERYTGGIDEPTDESCSPRHTNHAVLIVGFSYYRDVGRKTFISYWIIKNSWGKSWGDNGYYYLVRGRNACGIATDVSFPFVR</sequence>
<dbReference type="InterPro" id="IPR013128">
    <property type="entry name" value="Peptidase_C1A"/>
</dbReference>
<dbReference type="CDD" id="cd02248">
    <property type="entry name" value="Peptidase_C1A"/>
    <property type="match status" value="1"/>
</dbReference>
<dbReference type="Proteomes" id="UP000789524">
    <property type="component" value="Unassembled WGS sequence"/>
</dbReference>
<feature type="domain" description="Peptidase C1A papain C-terminal" evidence="4">
    <location>
        <begin position="30"/>
        <end position="249"/>
    </location>
</feature>
<keyword evidence="6" id="KW-1185">Reference proteome</keyword>
<dbReference type="SUPFAM" id="SSF54001">
    <property type="entry name" value="Cysteine proteinases"/>
    <property type="match status" value="1"/>
</dbReference>
<dbReference type="GO" id="GO:0006508">
    <property type="term" value="P:proteolysis"/>
    <property type="evidence" value="ECO:0007669"/>
    <property type="project" value="InterPro"/>
</dbReference>
<dbReference type="InterPro" id="IPR025660">
    <property type="entry name" value="Pept_his_AS"/>
</dbReference>
<evidence type="ECO:0000256" key="3">
    <source>
        <dbReference type="SAM" id="SignalP"/>
    </source>
</evidence>
<evidence type="ECO:0000313" key="5">
    <source>
        <dbReference type="EMBL" id="CAG9579576.1"/>
    </source>
</evidence>
<evidence type="ECO:0000313" key="6">
    <source>
        <dbReference type="Proteomes" id="UP000789524"/>
    </source>
</evidence>
<keyword evidence="3" id="KW-0732">Signal</keyword>
<dbReference type="InterPro" id="IPR000668">
    <property type="entry name" value="Peptidase_C1A_C"/>
</dbReference>
<dbReference type="PROSITE" id="PS00640">
    <property type="entry name" value="THIOL_PROTEASE_ASN"/>
    <property type="match status" value="1"/>
</dbReference>
<evidence type="ECO:0000256" key="2">
    <source>
        <dbReference type="ARBA" id="ARBA00023157"/>
    </source>
</evidence>
<accession>A0A8J2R2Q2</accession>
<protein>
    <submittedName>
        <fullName evidence="5">(African queen) hypothetical protein</fullName>
    </submittedName>
</protein>
<organism evidence="5 6">
    <name type="scientific">Danaus chrysippus</name>
    <name type="common">African queen</name>
    <dbReference type="NCBI Taxonomy" id="151541"/>
    <lineage>
        <taxon>Eukaryota</taxon>
        <taxon>Metazoa</taxon>
        <taxon>Ecdysozoa</taxon>
        <taxon>Arthropoda</taxon>
        <taxon>Hexapoda</taxon>
        <taxon>Insecta</taxon>
        <taxon>Pterygota</taxon>
        <taxon>Neoptera</taxon>
        <taxon>Endopterygota</taxon>
        <taxon>Lepidoptera</taxon>
        <taxon>Glossata</taxon>
        <taxon>Ditrysia</taxon>
        <taxon>Papilionoidea</taxon>
        <taxon>Nymphalidae</taxon>
        <taxon>Danainae</taxon>
        <taxon>Danaini</taxon>
        <taxon>Danaina</taxon>
        <taxon>Danaus</taxon>
        <taxon>Anosia</taxon>
    </lineage>
</organism>
<feature type="chain" id="PRO_5035310042" evidence="3">
    <location>
        <begin position="18"/>
        <end position="251"/>
    </location>
</feature>
<dbReference type="InterPro" id="IPR038765">
    <property type="entry name" value="Papain-like_cys_pep_sf"/>
</dbReference>
<dbReference type="PROSITE" id="PS00639">
    <property type="entry name" value="THIOL_PROTEASE_HIS"/>
    <property type="match status" value="1"/>
</dbReference>
<comment type="similarity">
    <text evidence="1">Belongs to the peptidase C1 family.</text>
</comment>
<dbReference type="GO" id="GO:0008234">
    <property type="term" value="F:cysteine-type peptidase activity"/>
    <property type="evidence" value="ECO:0007669"/>
    <property type="project" value="InterPro"/>
</dbReference>
<proteinExistence type="inferred from homology"/>
<dbReference type="EMBL" id="CAKASE010000079">
    <property type="protein sequence ID" value="CAG9579576.1"/>
    <property type="molecule type" value="Genomic_DNA"/>
</dbReference>